<gene>
    <name evidence="10" type="ORF">PsAD2_01008</name>
</gene>
<evidence type="ECO:0000256" key="7">
    <source>
        <dbReference type="ARBA" id="ARBA00023286"/>
    </source>
</evidence>
<dbReference type="Gene3D" id="2.60.120.10">
    <property type="entry name" value="Jelly Rolls"/>
    <property type="match status" value="1"/>
</dbReference>
<dbReference type="InterPro" id="IPR018488">
    <property type="entry name" value="cNMP-bd_CS"/>
</dbReference>
<evidence type="ECO:0000256" key="8">
    <source>
        <dbReference type="ARBA" id="ARBA00023303"/>
    </source>
</evidence>
<dbReference type="GO" id="GO:0044877">
    <property type="term" value="F:protein-containing complex binding"/>
    <property type="evidence" value="ECO:0007669"/>
    <property type="project" value="TreeGrafter"/>
</dbReference>
<keyword evidence="11" id="KW-1185">Reference proteome</keyword>
<dbReference type="PROSITE" id="PS50042">
    <property type="entry name" value="CNMP_BINDING_3"/>
    <property type="match status" value="1"/>
</dbReference>
<dbReference type="SUPFAM" id="SSF51206">
    <property type="entry name" value="cAMP-binding domain-like"/>
    <property type="match status" value="1"/>
</dbReference>
<dbReference type="Pfam" id="PF00027">
    <property type="entry name" value="cNMP_binding"/>
    <property type="match status" value="1"/>
</dbReference>
<keyword evidence="5" id="KW-0406">Ion transport</keyword>
<dbReference type="InterPro" id="IPR018490">
    <property type="entry name" value="cNMP-bd_dom_sf"/>
</dbReference>
<accession>A0A166AFY3</accession>
<comment type="caution">
    <text evidence="10">The sequence shown here is derived from an EMBL/GenBank/DDBJ whole genome shotgun (WGS) entry which is preliminary data.</text>
</comment>
<dbReference type="InterPro" id="IPR000595">
    <property type="entry name" value="cNMP-bd_dom"/>
</dbReference>
<keyword evidence="7" id="KW-1071">Ligand-gated ion channel</keyword>
<proteinExistence type="predicted"/>
<dbReference type="STRING" id="989403.SAMN05421798_101393"/>
<dbReference type="InterPro" id="IPR014710">
    <property type="entry name" value="RmlC-like_jellyroll"/>
</dbReference>
<protein>
    <submittedName>
        <fullName evidence="10">Cyclic nucleotide-gated potassium channel</fullName>
    </submittedName>
</protein>
<keyword evidence="2" id="KW-0813">Transport</keyword>
<dbReference type="PANTHER" id="PTHR45638">
    <property type="entry name" value="CYCLIC NUCLEOTIDE-GATED CATION CHANNEL SUBUNIT A"/>
    <property type="match status" value="1"/>
</dbReference>
<dbReference type="SMART" id="SM00100">
    <property type="entry name" value="cNMP"/>
    <property type="match status" value="1"/>
</dbReference>
<dbReference type="RefSeq" id="WP_175484980.1">
    <property type="nucleotide sequence ID" value="NZ_FOFM01000001.1"/>
</dbReference>
<evidence type="ECO:0000256" key="2">
    <source>
        <dbReference type="ARBA" id="ARBA00022448"/>
    </source>
</evidence>
<feature type="domain" description="Cyclic nucleotide-binding" evidence="9">
    <location>
        <begin position="15"/>
        <end position="113"/>
    </location>
</feature>
<dbReference type="PANTHER" id="PTHR45638:SF11">
    <property type="entry name" value="CYCLIC NUCLEOTIDE-GATED CATION CHANNEL SUBUNIT A"/>
    <property type="match status" value="1"/>
</dbReference>
<dbReference type="GO" id="GO:0016020">
    <property type="term" value="C:membrane"/>
    <property type="evidence" value="ECO:0007669"/>
    <property type="project" value="UniProtKB-SubCell"/>
</dbReference>
<dbReference type="PRINTS" id="PR00103">
    <property type="entry name" value="CAMPKINASE"/>
</dbReference>
<evidence type="ECO:0000313" key="10">
    <source>
        <dbReference type="EMBL" id="KZL21016.1"/>
    </source>
</evidence>
<keyword evidence="3" id="KW-0812">Transmembrane</keyword>
<dbReference type="PATRIC" id="fig|989403.3.peg.1085"/>
<evidence type="ECO:0000259" key="9">
    <source>
        <dbReference type="PROSITE" id="PS50042"/>
    </source>
</evidence>
<reference evidence="10 11" key="1">
    <citation type="journal article" date="2016" name="Front. Microbiol.">
        <title>Comparative Genomic Analysis Reveals a Diverse Repertoire of Genes Involved in Prokaryote-Eukaryote Interactions within the Pseudovibrio Genus.</title>
        <authorList>
            <person name="Romano S."/>
            <person name="Fernandez-Guerra A."/>
            <person name="Reen F.J."/>
            <person name="Glockner F.O."/>
            <person name="Crowley S.P."/>
            <person name="O'Sullivan O."/>
            <person name="Cotter P.D."/>
            <person name="Adams C."/>
            <person name="Dobson A.D."/>
            <person name="O'Gara F."/>
        </authorList>
    </citation>
    <scope>NUCLEOTIDE SEQUENCE [LARGE SCALE GENOMIC DNA]</scope>
    <source>
        <strain evidence="10 11">Ad2</strain>
    </source>
</reference>
<dbReference type="InterPro" id="IPR050866">
    <property type="entry name" value="CNG_cation_channel"/>
</dbReference>
<evidence type="ECO:0000256" key="5">
    <source>
        <dbReference type="ARBA" id="ARBA00023065"/>
    </source>
</evidence>
<dbReference type="PROSITE" id="PS00889">
    <property type="entry name" value="CNMP_BINDING_2"/>
    <property type="match status" value="1"/>
</dbReference>
<evidence type="ECO:0000256" key="1">
    <source>
        <dbReference type="ARBA" id="ARBA00004141"/>
    </source>
</evidence>
<keyword evidence="6" id="KW-0472">Membrane</keyword>
<keyword evidence="8 10" id="KW-0407">Ion channel</keyword>
<evidence type="ECO:0000313" key="11">
    <source>
        <dbReference type="Proteomes" id="UP000076577"/>
    </source>
</evidence>
<keyword evidence="4" id="KW-1133">Transmembrane helix</keyword>
<organism evidence="10 11">
    <name type="scientific">Pseudovibrio axinellae</name>
    <dbReference type="NCBI Taxonomy" id="989403"/>
    <lineage>
        <taxon>Bacteria</taxon>
        <taxon>Pseudomonadati</taxon>
        <taxon>Pseudomonadota</taxon>
        <taxon>Alphaproteobacteria</taxon>
        <taxon>Hyphomicrobiales</taxon>
        <taxon>Stappiaceae</taxon>
        <taxon>Pseudovibrio</taxon>
    </lineage>
</organism>
<evidence type="ECO:0000256" key="6">
    <source>
        <dbReference type="ARBA" id="ARBA00023136"/>
    </source>
</evidence>
<dbReference type="AlphaFoldDB" id="A0A166AFY3"/>
<comment type="subcellular location">
    <subcellularLocation>
        <location evidence="1">Membrane</location>
        <topology evidence="1">Multi-pass membrane protein</topology>
    </subcellularLocation>
</comment>
<dbReference type="EMBL" id="LMCB01000005">
    <property type="protein sequence ID" value="KZL21016.1"/>
    <property type="molecule type" value="Genomic_DNA"/>
</dbReference>
<evidence type="ECO:0000256" key="4">
    <source>
        <dbReference type="ARBA" id="ARBA00022989"/>
    </source>
</evidence>
<evidence type="ECO:0000256" key="3">
    <source>
        <dbReference type="ARBA" id="ARBA00022692"/>
    </source>
</evidence>
<dbReference type="CDD" id="cd00038">
    <property type="entry name" value="CAP_ED"/>
    <property type="match status" value="1"/>
</dbReference>
<name>A0A166AFY3_9HYPH</name>
<dbReference type="GO" id="GO:0005221">
    <property type="term" value="F:intracellularly cyclic nucleotide-activated monoatomic cation channel activity"/>
    <property type="evidence" value="ECO:0007669"/>
    <property type="project" value="InterPro"/>
</dbReference>
<dbReference type="Proteomes" id="UP000076577">
    <property type="component" value="Unassembled WGS sequence"/>
</dbReference>
<sequence length="146" mass="15971">MTIDAEVQALSRVPLFEGLESSKLRLLAFISDRMEFQDGEDLCHQGDDGDSAFVVLSGEVAVFVDGNEVARVGQYAIIGEIAILCDVPRTATLRSVGVTHILAISKEDFLKLIAEFPKVSLEIMRVLALRLEKTTRELAQARPAPS</sequence>